<dbReference type="Pfam" id="PF13581">
    <property type="entry name" value="HATPase_c_2"/>
    <property type="match status" value="1"/>
</dbReference>
<comment type="caution">
    <text evidence="3">The sequence shown here is derived from an EMBL/GenBank/DDBJ whole genome shotgun (WGS) entry which is preliminary data.</text>
</comment>
<sequence>MGVDDPAVPGGRLGGERLLVADFHALDMRRLRSTVRDRSRRAGLAGPELAQFVLAVHEGCANAVLHGGGRGRLVLWRRADLLCCRITDAGPGMPPGWRLEGHRRCDSVLAPRGLWLINQVCDHVELASDRGGTRLLLRFRIPVPAGG</sequence>
<dbReference type="InterPro" id="IPR050267">
    <property type="entry name" value="Anti-sigma-factor_SerPK"/>
</dbReference>
<dbReference type="PANTHER" id="PTHR35526:SF3">
    <property type="entry name" value="ANTI-SIGMA-F FACTOR RSBW"/>
    <property type="match status" value="1"/>
</dbReference>
<keyword evidence="3" id="KW-0808">Transferase</keyword>
<keyword evidence="1" id="KW-0723">Serine/threonine-protein kinase</keyword>
<evidence type="ECO:0000256" key="1">
    <source>
        <dbReference type="ARBA" id="ARBA00022527"/>
    </source>
</evidence>
<dbReference type="SUPFAM" id="SSF55874">
    <property type="entry name" value="ATPase domain of HSP90 chaperone/DNA topoisomerase II/histidine kinase"/>
    <property type="match status" value="1"/>
</dbReference>
<feature type="domain" description="Histidine kinase/HSP90-like ATPase" evidence="2">
    <location>
        <begin position="28"/>
        <end position="138"/>
    </location>
</feature>
<evidence type="ECO:0000259" key="2">
    <source>
        <dbReference type="Pfam" id="PF13581"/>
    </source>
</evidence>
<organism evidence="3 4">
    <name type="scientific">Actinoplanes sandaracinus</name>
    <dbReference type="NCBI Taxonomy" id="3045177"/>
    <lineage>
        <taxon>Bacteria</taxon>
        <taxon>Bacillati</taxon>
        <taxon>Actinomycetota</taxon>
        <taxon>Actinomycetes</taxon>
        <taxon>Micromonosporales</taxon>
        <taxon>Micromonosporaceae</taxon>
        <taxon>Actinoplanes</taxon>
    </lineage>
</organism>
<dbReference type="PANTHER" id="PTHR35526">
    <property type="entry name" value="ANTI-SIGMA-F FACTOR RSBW-RELATED"/>
    <property type="match status" value="1"/>
</dbReference>
<proteinExistence type="predicted"/>
<keyword evidence="3" id="KW-0067">ATP-binding</keyword>
<evidence type="ECO:0000313" key="3">
    <source>
        <dbReference type="EMBL" id="MDI6101388.1"/>
    </source>
</evidence>
<dbReference type="RefSeq" id="WP_282762264.1">
    <property type="nucleotide sequence ID" value="NZ_JASCTH010000014.1"/>
</dbReference>
<dbReference type="Proteomes" id="UP001241758">
    <property type="component" value="Unassembled WGS sequence"/>
</dbReference>
<name>A0ABT6WNV2_9ACTN</name>
<gene>
    <name evidence="3" type="ORF">QLQ12_22485</name>
</gene>
<keyword evidence="1" id="KW-0418">Kinase</keyword>
<keyword evidence="4" id="KW-1185">Reference proteome</keyword>
<dbReference type="InterPro" id="IPR036890">
    <property type="entry name" value="HATPase_C_sf"/>
</dbReference>
<keyword evidence="3" id="KW-0547">Nucleotide-binding</keyword>
<dbReference type="CDD" id="cd16936">
    <property type="entry name" value="HATPase_RsbW-like"/>
    <property type="match status" value="1"/>
</dbReference>
<accession>A0ABT6WNV2</accession>
<evidence type="ECO:0000313" key="4">
    <source>
        <dbReference type="Proteomes" id="UP001241758"/>
    </source>
</evidence>
<dbReference type="EMBL" id="JASCTH010000014">
    <property type="protein sequence ID" value="MDI6101388.1"/>
    <property type="molecule type" value="Genomic_DNA"/>
</dbReference>
<protein>
    <submittedName>
        <fullName evidence="3">ATP-binding protein</fullName>
        <ecNumber evidence="3">2.7.13.3</ecNumber>
    </submittedName>
</protein>
<dbReference type="GO" id="GO:0005524">
    <property type="term" value="F:ATP binding"/>
    <property type="evidence" value="ECO:0007669"/>
    <property type="project" value="UniProtKB-KW"/>
</dbReference>
<reference evidence="3 4" key="1">
    <citation type="submission" date="2023-05" db="EMBL/GenBank/DDBJ databases">
        <title>Actinoplanes sp. NEAU-A12 genome sequencing.</title>
        <authorList>
            <person name="Wang Z.-S."/>
        </authorList>
    </citation>
    <scope>NUCLEOTIDE SEQUENCE [LARGE SCALE GENOMIC DNA]</scope>
    <source>
        <strain evidence="3 4">NEAU-A12</strain>
    </source>
</reference>
<dbReference type="InterPro" id="IPR003594">
    <property type="entry name" value="HATPase_dom"/>
</dbReference>
<dbReference type="Gene3D" id="3.30.565.10">
    <property type="entry name" value="Histidine kinase-like ATPase, C-terminal domain"/>
    <property type="match status" value="1"/>
</dbReference>
<dbReference type="EC" id="2.7.13.3" evidence="3"/>
<dbReference type="GO" id="GO:0004673">
    <property type="term" value="F:protein histidine kinase activity"/>
    <property type="evidence" value="ECO:0007669"/>
    <property type="project" value="UniProtKB-EC"/>
</dbReference>